<feature type="compositionally biased region" description="Basic and acidic residues" evidence="1">
    <location>
        <begin position="466"/>
        <end position="477"/>
    </location>
</feature>
<reference evidence="2 3" key="1">
    <citation type="journal article" date="2023" name="Elife">
        <title>Identification of key yeast species and microbe-microbe interactions impacting larval growth of Drosophila in the wild.</title>
        <authorList>
            <person name="Mure A."/>
            <person name="Sugiura Y."/>
            <person name="Maeda R."/>
            <person name="Honda K."/>
            <person name="Sakurai N."/>
            <person name="Takahashi Y."/>
            <person name="Watada M."/>
            <person name="Katoh T."/>
            <person name="Gotoh A."/>
            <person name="Gotoh Y."/>
            <person name="Taniguchi I."/>
            <person name="Nakamura K."/>
            <person name="Hayashi T."/>
            <person name="Katayama T."/>
            <person name="Uemura T."/>
            <person name="Hattori Y."/>
        </authorList>
    </citation>
    <scope>NUCLEOTIDE SEQUENCE [LARGE SCALE GENOMIC DNA]</scope>
    <source>
        <strain evidence="2 3">SB-73</strain>
    </source>
</reference>
<protein>
    <submittedName>
        <fullName evidence="2">Uncharacterized protein</fullName>
    </submittedName>
</protein>
<feature type="compositionally biased region" description="Polar residues" evidence="1">
    <location>
        <begin position="120"/>
        <end position="137"/>
    </location>
</feature>
<feature type="region of interest" description="Disordered" evidence="1">
    <location>
        <begin position="466"/>
        <end position="570"/>
    </location>
</feature>
<feature type="compositionally biased region" description="Polar residues" evidence="1">
    <location>
        <begin position="36"/>
        <end position="51"/>
    </location>
</feature>
<feature type="compositionally biased region" description="Polar residues" evidence="1">
    <location>
        <begin position="383"/>
        <end position="397"/>
    </location>
</feature>
<feature type="compositionally biased region" description="Acidic residues" evidence="1">
    <location>
        <begin position="21"/>
        <end position="35"/>
    </location>
</feature>
<comment type="caution">
    <text evidence="2">The sequence shown here is derived from an EMBL/GenBank/DDBJ whole genome shotgun (WGS) entry which is preliminary data.</text>
</comment>
<accession>A0AAV5RMD0</accession>
<feature type="compositionally biased region" description="Polar residues" evidence="1">
    <location>
        <begin position="345"/>
        <end position="364"/>
    </location>
</feature>
<feature type="compositionally biased region" description="Polar residues" evidence="1">
    <location>
        <begin position="98"/>
        <end position="112"/>
    </location>
</feature>
<feature type="compositionally biased region" description="Basic and acidic residues" evidence="1">
    <location>
        <begin position="64"/>
        <end position="76"/>
    </location>
</feature>
<evidence type="ECO:0000313" key="2">
    <source>
        <dbReference type="EMBL" id="GMM52590.1"/>
    </source>
</evidence>
<evidence type="ECO:0000313" key="3">
    <source>
        <dbReference type="Proteomes" id="UP001362899"/>
    </source>
</evidence>
<sequence length="747" mass="81825">MGDANVLRKESMRWVAPETSYDGDDWGNDYEEVDSANESVKDSPNVTQNQLEAIEEDDDYISDAESKKSQIEKEIAPSEPIYNGSETSLKAADDNKVAQHSSTNTDPSSYSDPKSETERSSNTSVNINPGNIKSLSSEDIDNEVIPQPNNSETVLENAKTPLYSSGIEPEEEDTSIQDIYGFYENRNSQQYTQGNYSTSPYATDVRSTPEGRPFSFQLQPEPGARKQVASSGNELGKITEEASSSNTYPPIEHLSVGSHSRNTSQISDINSITTRESEHSVQDVTRIGLSEPAVAPRKVELSNPYISGTDDSGLQDEVRDDQYASLDSGSGDHSYNPYNSADGASDSQNLNPYQFQELNNQNHNGYVDNDNENEYTNANNDDSNGVSDESESVHSQMSFEDNYTAQNDIREQETSVVDPEIAELYQGSSKFLKRPMSTYNTEPIPEAISDQTIKNMLTPKLDESDHEYDATHEHTGHSNDGYVDYNVHSDNDTSSSISSRDSVSLDNETNATSFVLPSEKLKAKGTSPLERISTNDSASDAESRAESHVTEINRESVTSSVLSTTQAESDTHFSDINEQFDSLDNEDVSNSLTLRTISPSSSLHKEVSPPASSGDTNASSTPTTSQAIPKKVNRPPHINLSALFNAPGSSNASRTEQMRLLRKRESDYSTGLNTWITAIYPQINSKMVVYSNGIPPEAAGLDLDTAAKISNAVHTSTTNTKEKLINVGEKSKSLGTKSKSFFAKVIR</sequence>
<organism evidence="2 3">
    <name type="scientific">Starmerella bacillaris</name>
    <name type="common">Yeast</name>
    <name type="synonym">Candida zemplinina</name>
    <dbReference type="NCBI Taxonomy" id="1247836"/>
    <lineage>
        <taxon>Eukaryota</taxon>
        <taxon>Fungi</taxon>
        <taxon>Dikarya</taxon>
        <taxon>Ascomycota</taxon>
        <taxon>Saccharomycotina</taxon>
        <taxon>Dipodascomycetes</taxon>
        <taxon>Dipodascales</taxon>
        <taxon>Trichomonascaceae</taxon>
        <taxon>Starmerella</taxon>
    </lineage>
</organism>
<dbReference type="EMBL" id="BTGC01000008">
    <property type="protein sequence ID" value="GMM52590.1"/>
    <property type="molecule type" value="Genomic_DNA"/>
</dbReference>
<gene>
    <name evidence="2" type="ORF">DASB73_035530</name>
</gene>
<feature type="region of interest" description="Disordered" evidence="1">
    <location>
        <begin position="323"/>
        <end position="397"/>
    </location>
</feature>
<feature type="compositionally biased region" description="Polar residues" evidence="1">
    <location>
        <begin position="325"/>
        <end position="339"/>
    </location>
</feature>
<keyword evidence="3" id="KW-1185">Reference proteome</keyword>
<dbReference type="AlphaFoldDB" id="A0AAV5RMD0"/>
<feature type="region of interest" description="Disordered" evidence="1">
    <location>
        <begin position="595"/>
        <end position="633"/>
    </location>
</feature>
<evidence type="ECO:0000256" key="1">
    <source>
        <dbReference type="SAM" id="MobiDB-lite"/>
    </source>
</evidence>
<feature type="compositionally biased region" description="Polar residues" evidence="1">
    <location>
        <begin position="610"/>
        <end position="627"/>
    </location>
</feature>
<dbReference type="Proteomes" id="UP001362899">
    <property type="component" value="Unassembled WGS sequence"/>
</dbReference>
<feature type="compositionally biased region" description="Low complexity" evidence="1">
    <location>
        <begin position="492"/>
        <end position="506"/>
    </location>
</feature>
<proteinExistence type="predicted"/>
<feature type="compositionally biased region" description="Polar residues" evidence="1">
    <location>
        <begin position="555"/>
        <end position="568"/>
    </location>
</feature>
<name>A0AAV5RMD0_STABA</name>
<feature type="compositionally biased region" description="Polar residues" evidence="1">
    <location>
        <begin position="185"/>
        <end position="201"/>
    </location>
</feature>
<feature type="compositionally biased region" description="Acidic residues" evidence="1">
    <location>
        <begin position="53"/>
        <end position="62"/>
    </location>
</feature>
<feature type="compositionally biased region" description="Basic and acidic residues" evidence="1">
    <location>
        <begin position="541"/>
        <end position="554"/>
    </location>
</feature>
<feature type="region of interest" description="Disordered" evidence="1">
    <location>
        <begin position="18"/>
        <end position="264"/>
    </location>
</feature>